<dbReference type="Pfam" id="PF17764">
    <property type="entry name" value="PriA_3primeBD"/>
    <property type="match status" value="1"/>
</dbReference>
<keyword evidence="4" id="KW-0547">Nucleotide-binding</keyword>
<name>A0A2M6W1K1_9BACT</name>
<keyword evidence="6" id="KW-0067">ATP-binding</keyword>
<dbReference type="SUPFAM" id="SSF52540">
    <property type="entry name" value="P-loop containing nucleoside triphosphate hydrolases"/>
    <property type="match status" value="1"/>
</dbReference>
<dbReference type="PANTHER" id="PTHR30580">
    <property type="entry name" value="PRIMOSOMAL PROTEIN N"/>
    <property type="match status" value="1"/>
</dbReference>
<dbReference type="InterPro" id="IPR041222">
    <property type="entry name" value="PriA_3primeBD"/>
</dbReference>
<dbReference type="AlphaFoldDB" id="A0A2M6W1K1"/>
<evidence type="ECO:0000313" key="9">
    <source>
        <dbReference type="EMBL" id="PIT86663.1"/>
    </source>
</evidence>
<dbReference type="InterPro" id="IPR005259">
    <property type="entry name" value="PriA"/>
</dbReference>
<dbReference type="PANTHER" id="PTHR30580:SF0">
    <property type="entry name" value="PRIMOSOMAL PROTEIN N"/>
    <property type="match status" value="1"/>
</dbReference>
<proteinExistence type="predicted"/>
<dbReference type="NCBIfam" id="TIGR00595">
    <property type="entry name" value="priA"/>
    <property type="match status" value="1"/>
</dbReference>
<dbReference type="InterPro" id="IPR042115">
    <property type="entry name" value="PriA_3primeBD_sf"/>
</dbReference>
<dbReference type="InterPro" id="IPR027417">
    <property type="entry name" value="P-loop_NTPase"/>
</dbReference>
<dbReference type="Gene3D" id="3.40.50.300">
    <property type="entry name" value="P-loop containing nucleotide triphosphate hydrolases"/>
    <property type="match status" value="1"/>
</dbReference>
<dbReference type="GO" id="GO:0006310">
    <property type="term" value="P:DNA recombination"/>
    <property type="evidence" value="ECO:0007669"/>
    <property type="project" value="InterPro"/>
</dbReference>
<evidence type="ECO:0000313" key="10">
    <source>
        <dbReference type="Proteomes" id="UP000229362"/>
    </source>
</evidence>
<dbReference type="Proteomes" id="UP000229362">
    <property type="component" value="Unassembled WGS sequence"/>
</dbReference>
<evidence type="ECO:0000256" key="4">
    <source>
        <dbReference type="ARBA" id="ARBA00022741"/>
    </source>
</evidence>
<evidence type="ECO:0000256" key="2">
    <source>
        <dbReference type="ARBA" id="ARBA00022705"/>
    </source>
</evidence>
<dbReference type="GO" id="GO:0006270">
    <property type="term" value="P:DNA replication initiation"/>
    <property type="evidence" value="ECO:0007669"/>
    <property type="project" value="TreeGrafter"/>
</dbReference>
<sequence>MIATVIPIVRLPKHLGYFDYAMSKELVPLLRIGQLVSIPFRNSEHYGIVFSIQKKATPTEKEKELTSIVHEIPLVDANHLTLIAFMSTLYGVSPCTLLKMSLLPIQKSKIKKMHLEELPKKPSLTTATTSLHTYHTPQQQSETIQHLLQQSSASGQTLILVPEVHAIDETRSALTISQQEDTVVWHSTLTVKQKFERWLHIRNGEKHIVIGTRGSLLLPFFDLQRIIITEEHSDQHKHWDQAPRFHVKDICTLKKKPTHLLSYSPSIESYFLAYKKDIPHHKASEAHLQEPPTVIDLRSERAAHNYSCFSLSLEDRIREAEGDVFLFLNRRGFATSLGCQTCGFMNTCNTCALPTIYDQTKNILVCHYCKQQQSPVMTCPSCKDGMVRLRGVGTQLVESSLRTLLGEHHPHAVVRIDADIEDISYLPRQRPRMIVGTGKALSHIRWDRTDLIIFVDIDRQLAIPEYMATESVWHTMQQVQFRRLQSSTFYIQTRNPDHNFFQSLGDPDRLYREELHTRHRLAYPPYSYLVKYFFGHANQTAAADEAERVYELLCMALTKEKKPIRLHPPIAMHPFYYRKKYWYAILVKITPAEWQEHLQWVNTYIPPLWKIDPRPISILSP</sequence>
<comment type="caution">
    <text evidence="9">The sequence shown here is derived from an EMBL/GenBank/DDBJ whole genome shotgun (WGS) entry which is preliminary data.</text>
</comment>
<evidence type="ECO:0000259" key="8">
    <source>
        <dbReference type="Pfam" id="PF17764"/>
    </source>
</evidence>
<feature type="domain" description="Primosomal protein N' 3' DNA-binding" evidence="8">
    <location>
        <begin position="9"/>
        <end position="101"/>
    </location>
</feature>
<keyword evidence="1" id="KW-0639">Primosome</keyword>
<dbReference type="GO" id="GO:0006302">
    <property type="term" value="P:double-strand break repair"/>
    <property type="evidence" value="ECO:0007669"/>
    <property type="project" value="InterPro"/>
</dbReference>
<dbReference type="Gene3D" id="3.40.1440.60">
    <property type="entry name" value="PriA, 3(prime) DNA-binding domain"/>
    <property type="match status" value="1"/>
</dbReference>
<keyword evidence="2" id="KW-0235">DNA replication</keyword>
<evidence type="ECO:0000256" key="7">
    <source>
        <dbReference type="ARBA" id="ARBA00023125"/>
    </source>
</evidence>
<dbReference type="GO" id="GO:0005524">
    <property type="term" value="F:ATP binding"/>
    <property type="evidence" value="ECO:0007669"/>
    <property type="project" value="UniProtKB-KW"/>
</dbReference>
<evidence type="ECO:0000256" key="5">
    <source>
        <dbReference type="ARBA" id="ARBA00022833"/>
    </source>
</evidence>
<evidence type="ECO:0000256" key="1">
    <source>
        <dbReference type="ARBA" id="ARBA00022515"/>
    </source>
</evidence>
<dbReference type="EMBL" id="PFBZ01000079">
    <property type="protein sequence ID" value="PIT86663.1"/>
    <property type="molecule type" value="Genomic_DNA"/>
</dbReference>
<organism evidence="9 10">
    <name type="scientific">Candidatus Magasanikbacteria bacterium CG10_big_fil_rev_8_21_14_0_10_43_6</name>
    <dbReference type="NCBI Taxonomy" id="1974650"/>
    <lineage>
        <taxon>Bacteria</taxon>
        <taxon>Candidatus Magasanikiibacteriota</taxon>
    </lineage>
</organism>
<protein>
    <submittedName>
        <fullName evidence="9">Primosomal protein N</fullName>
    </submittedName>
</protein>
<keyword evidence="3" id="KW-0479">Metal-binding</keyword>
<evidence type="ECO:0000256" key="3">
    <source>
        <dbReference type="ARBA" id="ARBA00022723"/>
    </source>
</evidence>
<gene>
    <name evidence="9" type="primary">priA</name>
    <name evidence="9" type="ORF">COU33_01845</name>
</gene>
<dbReference type="GO" id="GO:0003677">
    <property type="term" value="F:DNA binding"/>
    <property type="evidence" value="ECO:0007669"/>
    <property type="project" value="UniProtKB-KW"/>
</dbReference>
<accession>A0A2M6W1K1</accession>
<evidence type="ECO:0000256" key="6">
    <source>
        <dbReference type="ARBA" id="ARBA00022840"/>
    </source>
</evidence>
<reference evidence="10" key="1">
    <citation type="submission" date="2017-09" db="EMBL/GenBank/DDBJ databases">
        <title>Depth-based differentiation of microbial function through sediment-hosted aquifers and enrichment of novel symbionts in the deep terrestrial subsurface.</title>
        <authorList>
            <person name="Probst A.J."/>
            <person name="Ladd B."/>
            <person name="Jarett J.K."/>
            <person name="Geller-Mcgrath D.E."/>
            <person name="Sieber C.M.K."/>
            <person name="Emerson J.B."/>
            <person name="Anantharaman K."/>
            <person name="Thomas B.C."/>
            <person name="Malmstrom R."/>
            <person name="Stieglmeier M."/>
            <person name="Klingl A."/>
            <person name="Woyke T."/>
            <person name="Ryan C.M."/>
            <person name="Banfield J.F."/>
        </authorList>
    </citation>
    <scope>NUCLEOTIDE SEQUENCE [LARGE SCALE GENOMIC DNA]</scope>
</reference>
<keyword evidence="5" id="KW-0862">Zinc</keyword>
<dbReference type="GO" id="GO:0043138">
    <property type="term" value="F:3'-5' DNA helicase activity"/>
    <property type="evidence" value="ECO:0007669"/>
    <property type="project" value="TreeGrafter"/>
</dbReference>
<keyword evidence="7" id="KW-0238">DNA-binding</keyword>